<accession>A0ABX8ALK2</accession>
<dbReference type="EMBL" id="CP074126">
    <property type="protein sequence ID" value="QUS54519.1"/>
    <property type="molecule type" value="Genomic_DNA"/>
</dbReference>
<dbReference type="Proteomes" id="UP000680706">
    <property type="component" value="Chromosome"/>
</dbReference>
<gene>
    <name evidence="1" type="ORF">KGB56_14075</name>
</gene>
<reference evidence="1 2" key="1">
    <citation type="journal article" date="2021" name="Angew. Chem. Int. Ed. Engl.">
        <title>A novel family of nonribosomal peptides modulate collective behavior in Pseudovibrio bacteria isolated from marine sponges.</title>
        <authorList>
            <person name="Ioca L.P."/>
            <person name="Dai Y."/>
            <person name="Kunakom S."/>
            <person name="Diaz-Espinosa J."/>
            <person name="Krunic A."/>
            <person name="Crnkovic C.M."/>
            <person name="Orjala J."/>
            <person name="Sanchez L.M."/>
            <person name="Ferreira A.G."/>
            <person name="Berlinck R.G.S."/>
            <person name="Eustaquio A.S."/>
        </authorList>
    </citation>
    <scope>NUCLEOTIDE SEQUENCE [LARGE SCALE GENOMIC DNA]</scope>
    <source>
        <strain evidence="1 2">Ab134</strain>
    </source>
</reference>
<organism evidence="1 2">
    <name type="scientific">Pseudovibrio brasiliensis</name>
    <dbReference type="NCBI Taxonomy" id="1898042"/>
    <lineage>
        <taxon>Bacteria</taxon>
        <taxon>Pseudomonadati</taxon>
        <taxon>Pseudomonadota</taxon>
        <taxon>Alphaproteobacteria</taxon>
        <taxon>Hyphomicrobiales</taxon>
        <taxon>Stappiaceae</taxon>
        <taxon>Pseudovibrio</taxon>
    </lineage>
</organism>
<protein>
    <submittedName>
        <fullName evidence="1">Uncharacterized protein</fullName>
    </submittedName>
</protein>
<evidence type="ECO:0000313" key="2">
    <source>
        <dbReference type="Proteomes" id="UP000680706"/>
    </source>
</evidence>
<dbReference type="RefSeq" id="WP_075698865.1">
    <property type="nucleotide sequence ID" value="NZ_CP074126.1"/>
</dbReference>
<keyword evidence="2" id="KW-1185">Reference proteome</keyword>
<sequence>MVQHCKVIIRNRSRTARRFYLFQLQPTYVVVGGEVPEVLSCCVCAGEVEPYNISGAELEFVFNEVVLAGAVHEKSASTGARRFASPTGNDESDALGFAMQRVVGTQSSEDAVSINSTRLSVAPLGLSPSVNEAGVTLRSFRVHTPAVPDEELVDVYCGNAIQHQDGQVVLSSFVRPSADSQMDCAPLFAFWLDTGPYQVGEVVPYDRSGSGPAPVLIEFAFDGPQVVIADYNEDGTFSPRD</sequence>
<proteinExistence type="predicted"/>
<evidence type="ECO:0000313" key="1">
    <source>
        <dbReference type="EMBL" id="QUS54519.1"/>
    </source>
</evidence>
<name>A0ABX8ALK2_9HYPH</name>